<feature type="transmembrane region" description="Helical" evidence="6">
    <location>
        <begin position="84"/>
        <end position="103"/>
    </location>
</feature>
<feature type="transmembrane region" description="Helical" evidence="6">
    <location>
        <begin position="168"/>
        <end position="186"/>
    </location>
</feature>
<dbReference type="EMBL" id="KK785001">
    <property type="protein sequence ID" value="KDO54107.1"/>
    <property type="molecule type" value="Genomic_DNA"/>
</dbReference>
<evidence type="ECO:0000256" key="1">
    <source>
        <dbReference type="ARBA" id="ARBA00004141"/>
    </source>
</evidence>
<dbReference type="STRING" id="2711.A0A067ESB9"/>
<evidence type="ECO:0000313" key="8">
    <source>
        <dbReference type="Proteomes" id="UP000027120"/>
    </source>
</evidence>
<dbReference type="PaxDb" id="2711-XP_006489652.1"/>
<accession>A0A067ESB9</accession>
<feature type="transmembrane region" description="Helical" evidence="6">
    <location>
        <begin position="138"/>
        <end position="161"/>
    </location>
</feature>
<sequence>MASLATNFTAFLFLFPVGLRRLLFSSSLYLKNPSLYRSKPWFFSDQRFKNLDLYFLIISLPIASFSEFFFFLTFSGHPTYKYSFFSQSFSLFIFWALILVIIFRECYDTFLVNESFVYVLAGFSFLIEYTVIGKGVVGLGGVVYDLLCDLTLVCAFACLVLAIRPTAFFAEFFLSCGLIFKGSWLLQAGFSLYTDAFAFKGCHKISLSVAKGNVDVKCDLQEDGFRGISLINLLFVVHAMGVLFGSFVLFAFLSRNRNSRYSEASGPLLAQLESDSTMTRPVPEFELE</sequence>
<evidence type="ECO:0000256" key="5">
    <source>
        <dbReference type="ARBA" id="ARBA00023136"/>
    </source>
</evidence>
<comment type="similarity">
    <text evidence="2">Belongs to the TMEM45 family.</text>
</comment>
<evidence type="ECO:0000256" key="2">
    <source>
        <dbReference type="ARBA" id="ARBA00006948"/>
    </source>
</evidence>
<proteinExistence type="inferred from homology"/>
<protein>
    <submittedName>
        <fullName evidence="7">Uncharacterized protein</fullName>
    </submittedName>
</protein>
<dbReference type="PANTHER" id="PTHR47830">
    <property type="entry name" value="OS11G0534100 PROTEIN"/>
    <property type="match status" value="1"/>
</dbReference>
<gene>
    <name evidence="7" type="ORF">CISIN_1g023066mg</name>
</gene>
<feature type="transmembrane region" description="Helical" evidence="6">
    <location>
        <begin position="115"/>
        <end position="132"/>
    </location>
</feature>
<evidence type="ECO:0000256" key="6">
    <source>
        <dbReference type="SAM" id="Phobius"/>
    </source>
</evidence>
<keyword evidence="3 6" id="KW-0812">Transmembrane</keyword>
<comment type="subcellular location">
    <subcellularLocation>
        <location evidence="1">Membrane</location>
        <topology evidence="1">Multi-pass membrane protein</topology>
    </subcellularLocation>
</comment>
<dbReference type="InterPro" id="IPR006904">
    <property type="entry name" value="DUF716"/>
</dbReference>
<keyword evidence="5 6" id="KW-0472">Membrane</keyword>
<dbReference type="AlphaFoldDB" id="A0A067ESB9"/>
<dbReference type="PANTHER" id="PTHR47830:SF2">
    <property type="entry name" value="PROTEIN, PUTATIVE-RELATED"/>
    <property type="match status" value="1"/>
</dbReference>
<name>A0A067ESB9_CITSI</name>
<dbReference type="Proteomes" id="UP000027120">
    <property type="component" value="Unassembled WGS sequence"/>
</dbReference>
<evidence type="ECO:0000313" key="7">
    <source>
        <dbReference type="EMBL" id="KDO54107.1"/>
    </source>
</evidence>
<dbReference type="Pfam" id="PF04819">
    <property type="entry name" value="DUF716"/>
    <property type="match status" value="1"/>
</dbReference>
<feature type="transmembrane region" description="Helical" evidence="6">
    <location>
        <begin position="6"/>
        <end position="30"/>
    </location>
</feature>
<evidence type="ECO:0000256" key="4">
    <source>
        <dbReference type="ARBA" id="ARBA00022989"/>
    </source>
</evidence>
<feature type="transmembrane region" description="Helical" evidence="6">
    <location>
        <begin position="230"/>
        <end position="253"/>
    </location>
</feature>
<reference evidence="7 8" key="1">
    <citation type="submission" date="2014-04" db="EMBL/GenBank/DDBJ databases">
        <authorList>
            <consortium name="International Citrus Genome Consortium"/>
            <person name="Gmitter F."/>
            <person name="Chen C."/>
            <person name="Farmerie W."/>
            <person name="Harkins T."/>
            <person name="Desany B."/>
            <person name="Mohiuddin M."/>
            <person name="Kodira C."/>
            <person name="Borodovsky M."/>
            <person name="Lomsadze A."/>
            <person name="Burns P."/>
            <person name="Jenkins J."/>
            <person name="Prochnik S."/>
            <person name="Shu S."/>
            <person name="Chapman J."/>
            <person name="Pitluck S."/>
            <person name="Schmutz J."/>
            <person name="Rokhsar D."/>
        </authorList>
    </citation>
    <scope>NUCLEOTIDE SEQUENCE</scope>
</reference>
<feature type="transmembrane region" description="Helical" evidence="6">
    <location>
        <begin position="51"/>
        <end position="72"/>
    </location>
</feature>
<dbReference type="GO" id="GO:0016020">
    <property type="term" value="C:membrane"/>
    <property type="evidence" value="ECO:0007669"/>
    <property type="project" value="UniProtKB-SubCell"/>
</dbReference>
<dbReference type="eggNOG" id="ENOG502QSGX">
    <property type="taxonomic scope" value="Eukaryota"/>
</dbReference>
<dbReference type="SMR" id="A0A067ESB9"/>
<keyword evidence="8" id="KW-1185">Reference proteome</keyword>
<evidence type="ECO:0000256" key="3">
    <source>
        <dbReference type="ARBA" id="ARBA00022692"/>
    </source>
</evidence>
<keyword evidence="4 6" id="KW-1133">Transmembrane helix</keyword>
<organism evidence="7 8">
    <name type="scientific">Citrus sinensis</name>
    <name type="common">Sweet orange</name>
    <name type="synonym">Citrus aurantium var. sinensis</name>
    <dbReference type="NCBI Taxonomy" id="2711"/>
    <lineage>
        <taxon>Eukaryota</taxon>
        <taxon>Viridiplantae</taxon>
        <taxon>Streptophyta</taxon>
        <taxon>Embryophyta</taxon>
        <taxon>Tracheophyta</taxon>
        <taxon>Spermatophyta</taxon>
        <taxon>Magnoliopsida</taxon>
        <taxon>eudicotyledons</taxon>
        <taxon>Gunneridae</taxon>
        <taxon>Pentapetalae</taxon>
        <taxon>rosids</taxon>
        <taxon>malvids</taxon>
        <taxon>Sapindales</taxon>
        <taxon>Rutaceae</taxon>
        <taxon>Aurantioideae</taxon>
        <taxon>Citrus</taxon>
    </lineage>
</organism>